<dbReference type="Proteomes" id="UP001161325">
    <property type="component" value="Unassembled WGS sequence"/>
</dbReference>
<dbReference type="RefSeq" id="WP_284350424.1">
    <property type="nucleotide sequence ID" value="NZ_BRXS01000003.1"/>
</dbReference>
<reference evidence="1" key="1">
    <citation type="submission" date="2022-08" db="EMBL/GenBank/DDBJ databases">
        <title>Draft genome sequencing of Roseisolibacter agri AW1220.</title>
        <authorList>
            <person name="Tobiishi Y."/>
            <person name="Tonouchi A."/>
        </authorList>
    </citation>
    <scope>NUCLEOTIDE SEQUENCE</scope>
    <source>
        <strain evidence="1">AW1220</strain>
    </source>
</reference>
<proteinExistence type="predicted"/>
<dbReference type="EMBL" id="BRXS01000003">
    <property type="protein sequence ID" value="GLC25959.1"/>
    <property type="molecule type" value="Genomic_DNA"/>
</dbReference>
<evidence type="ECO:0000313" key="2">
    <source>
        <dbReference type="Proteomes" id="UP001161325"/>
    </source>
</evidence>
<dbReference type="Gene3D" id="1.10.30.50">
    <property type="match status" value="1"/>
</dbReference>
<gene>
    <name evidence="1" type="ORF">rosag_24720</name>
</gene>
<sequence>MATRQNFSEPQRQSAFEANAHWLRDHRVTGVELALAFEPLRQRGQVYYCENCLFCHSDQVYFDIDHLVPDRSFRLWQKHVDAREPINMVVLCKSLERGDLGCNQSKGARLFVPPERGLALSRTDLDMNCFPVRQRPREWEVARGA</sequence>
<name>A0AA37Q402_9BACT</name>
<evidence type="ECO:0000313" key="1">
    <source>
        <dbReference type="EMBL" id="GLC25959.1"/>
    </source>
</evidence>
<comment type="caution">
    <text evidence="1">The sequence shown here is derived from an EMBL/GenBank/DDBJ whole genome shotgun (WGS) entry which is preliminary data.</text>
</comment>
<dbReference type="AlphaFoldDB" id="A0AA37Q402"/>
<accession>A0AA37Q402</accession>
<organism evidence="1 2">
    <name type="scientific">Roseisolibacter agri</name>
    <dbReference type="NCBI Taxonomy" id="2014610"/>
    <lineage>
        <taxon>Bacteria</taxon>
        <taxon>Pseudomonadati</taxon>
        <taxon>Gemmatimonadota</taxon>
        <taxon>Gemmatimonadia</taxon>
        <taxon>Gemmatimonadales</taxon>
        <taxon>Gemmatimonadaceae</taxon>
        <taxon>Roseisolibacter</taxon>
    </lineage>
</organism>
<keyword evidence="2" id="KW-1185">Reference proteome</keyword>
<protein>
    <submittedName>
        <fullName evidence="1">Uncharacterized protein</fullName>
    </submittedName>
</protein>